<organism evidence="1 2">
    <name type="scientific">Candidatus Thermofonsia Clade 3 bacterium</name>
    <dbReference type="NCBI Taxonomy" id="2364212"/>
    <lineage>
        <taxon>Bacteria</taxon>
        <taxon>Bacillati</taxon>
        <taxon>Chloroflexota</taxon>
        <taxon>Candidatus Thermofontia</taxon>
        <taxon>Candidatus Thermofonsia Clade 3</taxon>
    </lineage>
</organism>
<dbReference type="Proteomes" id="UP000230790">
    <property type="component" value="Unassembled WGS sequence"/>
</dbReference>
<evidence type="ECO:0000313" key="1">
    <source>
        <dbReference type="EMBL" id="PJF47510.1"/>
    </source>
</evidence>
<proteinExistence type="predicted"/>
<comment type="caution">
    <text evidence="1">The sequence shown here is derived from an EMBL/GenBank/DDBJ whole genome shotgun (WGS) entry which is preliminary data.</text>
</comment>
<gene>
    <name evidence="1" type="ORF">CUN48_08150</name>
</gene>
<sequence length="390" mass="43715">NDEDATAQFDTASLQSPEALYEAYGQHVVAVLEKALESNREFIRIGDEWFLRALMTEVNIGHLNLAEAVLDMANGGPLTTDVILRDLGLPPDVGTHVQEVSLNNALAADPRFDEVSLNDTPAWFLRRLEPAEAREMPEVLRAERPSGRVALSPELVALAYELDDELEFDETAPVSPAQSATLILTYPHRRAGTLGWSRAAASVLPQSRKPRIPMRFKDRVTQKEMTVWLVREGRYIWGLGDWFKANDLPAGAYIQLTRSDAENIVWIDYRRRRPKREWVHVASARDGRLCLETAQRAVACEVDELMSVFVDDPRALDALRAERRRDTMQAVREAFPEIAKLSPQGNVHARTLYAVVNTITRSAPTDVFAALTASGAYVSVGDNYWHLGER</sequence>
<accession>A0A2M8QCK7</accession>
<protein>
    <submittedName>
        <fullName evidence="1">Uncharacterized protein</fullName>
    </submittedName>
</protein>
<evidence type="ECO:0000313" key="2">
    <source>
        <dbReference type="Proteomes" id="UP000230790"/>
    </source>
</evidence>
<reference evidence="1 2" key="1">
    <citation type="submission" date="2017-11" db="EMBL/GenBank/DDBJ databases">
        <title>Evolution of Phototrophy in the Chloroflexi Phylum Driven by Horizontal Gene Transfer.</title>
        <authorList>
            <person name="Ward L.M."/>
            <person name="Hemp J."/>
            <person name="Shih P.M."/>
            <person name="Mcglynn S.E."/>
            <person name="Fischer W."/>
        </authorList>
    </citation>
    <scope>NUCLEOTIDE SEQUENCE [LARGE SCALE GENOMIC DNA]</scope>
    <source>
        <strain evidence="1">JP3_7</strain>
    </source>
</reference>
<feature type="non-terminal residue" evidence="1">
    <location>
        <position position="1"/>
    </location>
</feature>
<dbReference type="EMBL" id="PGTN01000045">
    <property type="protein sequence ID" value="PJF47510.1"/>
    <property type="molecule type" value="Genomic_DNA"/>
</dbReference>
<name>A0A2M8QCK7_9CHLR</name>
<dbReference type="AlphaFoldDB" id="A0A2M8QCK7"/>